<dbReference type="GO" id="GO:0047184">
    <property type="term" value="F:1-acylglycerophosphocholine O-acyltransferase activity"/>
    <property type="evidence" value="ECO:0007669"/>
    <property type="project" value="Ensembl"/>
</dbReference>
<dbReference type="PANTHER" id="PTHR23063:SF57">
    <property type="entry name" value="LYSOPHOSPHATIDYLCHOLINE ACYLTRANSFERASE 1"/>
    <property type="match status" value="1"/>
</dbReference>
<reference evidence="17" key="1">
    <citation type="submission" date="2025-08" db="UniProtKB">
        <authorList>
            <consortium name="Ensembl"/>
        </authorList>
    </citation>
    <scope>IDENTIFICATION</scope>
</reference>
<evidence type="ECO:0000256" key="9">
    <source>
        <dbReference type="ARBA" id="ARBA00023136"/>
    </source>
</evidence>
<keyword evidence="10" id="KW-0594">Phospholipid biosynthesis</keyword>
<dbReference type="Proteomes" id="UP000694392">
    <property type="component" value="Unplaced"/>
</dbReference>
<dbReference type="Pfam" id="PF01553">
    <property type="entry name" value="Acyltransferase"/>
    <property type="match status" value="1"/>
</dbReference>
<keyword evidence="6 15" id="KW-0812">Transmembrane</keyword>
<dbReference type="GO" id="GO:0006656">
    <property type="term" value="P:phosphatidylcholine biosynthetic process"/>
    <property type="evidence" value="ECO:0007669"/>
    <property type="project" value="Ensembl"/>
</dbReference>
<organism evidence="17 18">
    <name type="scientific">Sphenodon punctatus</name>
    <name type="common">Tuatara</name>
    <name type="synonym">Hatteria punctata</name>
    <dbReference type="NCBI Taxonomy" id="8508"/>
    <lineage>
        <taxon>Eukaryota</taxon>
        <taxon>Metazoa</taxon>
        <taxon>Chordata</taxon>
        <taxon>Craniata</taxon>
        <taxon>Vertebrata</taxon>
        <taxon>Euteleostomi</taxon>
        <taxon>Lepidosauria</taxon>
        <taxon>Sphenodontia</taxon>
        <taxon>Sphenodontidae</taxon>
        <taxon>Sphenodon</taxon>
    </lineage>
</organism>
<dbReference type="GO" id="GO:0047191">
    <property type="term" value="F:1-alkylglycerophosphocholine O-acyltransferase activity"/>
    <property type="evidence" value="ECO:0007669"/>
    <property type="project" value="Ensembl"/>
</dbReference>
<keyword evidence="7 15" id="KW-1133">Transmembrane helix</keyword>
<feature type="domain" description="EF-hand" evidence="16">
    <location>
        <begin position="401"/>
        <end position="436"/>
    </location>
</feature>
<dbReference type="Pfam" id="PF13833">
    <property type="entry name" value="EF-hand_8"/>
    <property type="match status" value="1"/>
</dbReference>
<dbReference type="Gene3D" id="1.10.238.10">
    <property type="entry name" value="EF-hand"/>
    <property type="match status" value="1"/>
</dbReference>
<dbReference type="GO" id="GO:0030163">
    <property type="term" value="P:protein catabolic process"/>
    <property type="evidence" value="ECO:0007669"/>
    <property type="project" value="Ensembl"/>
</dbReference>
<dbReference type="GO" id="GO:0005811">
    <property type="term" value="C:lipid droplet"/>
    <property type="evidence" value="ECO:0007669"/>
    <property type="project" value="Ensembl"/>
</dbReference>
<evidence type="ECO:0000256" key="4">
    <source>
        <dbReference type="ARBA" id="ARBA00022516"/>
    </source>
</evidence>
<dbReference type="InterPro" id="IPR011992">
    <property type="entry name" value="EF-hand-dom_pair"/>
</dbReference>
<comment type="subcellular location">
    <subcellularLocation>
        <location evidence="1">Membrane</location>
    </subcellularLocation>
</comment>
<dbReference type="GO" id="GO:0045732">
    <property type="term" value="P:positive regulation of protein catabolic process"/>
    <property type="evidence" value="ECO:0007669"/>
    <property type="project" value="Ensembl"/>
</dbReference>
<dbReference type="OMA" id="TEDDLAC"/>
<comment type="pathway">
    <text evidence="13">Phospholipid metabolism.</text>
</comment>
<dbReference type="GO" id="GO:0060041">
    <property type="term" value="P:retina development in camera-type eye"/>
    <property type="evidence" value="ECO:0007669"/>
    <property type="project" value="Ensembl"/>
</dbReference>
<proteinExistence type="inferred from homology"/>
<dbReference type="GO" id="GO:0005509">
    <property type="term" value="F:calcium ion binding"/>
    <property type="evidence" value="ECO:0007669"/>
    <property type="project" value="InterPro"/>
</dbReference>
<dbReference type="GO" id="GO:0043129">
    <property type="term" value="P:surfactant homeostasis"/>
    <property type="evidence" value="ECO:0007669"/>
    <property type="project" value="Ensembl"/>
</dbReference>
<evidence type="ECO:0000256" key="7">
    <source>
        <dbReference type="ARBA" id="ARBA00022989"/>
    </source>
</evidence>
<dbReference type="InterPro" id="IPR002123">
    <property type="entry name" value="Plipid/glycerol_acylTrfase"/>
</dbReference>
<evidence type="ECO:0000256" key="15">
    <source>
        <dbReference type="SAM" id="Phobius"/>
    </source>
</evidence>
<dbReference type="AlphaFoldDB" id="A0A8D0L8Q9"/>
<feature type="region of interest" description="Disordered" evidence="14">
    <location>
        <begin position="447"/>
        <end position="484"/>
    </location>
</feature>
<keyword evidence="8" id="KW-0443">Lipid metabolism</keyword>
<keyword evidence="9 15" id="KW-0472">Membrane</keyword>
<evidence type="ECO:0000256" key="6">
    <source>
        <dbReference type="ARBA" id="ARBA00022692"/>
    </source>
</evidence>
<dbReference type="SUPFAM" id="SSF47473">
    <property type="entry name" value="EF-hand"/>
    <property type="match status" value="1"/>
</dbReference>
<dbReference type="SMART" id="SM00563">
    <property type="entry name" value="PlsC"/>
    <property type="match status" value="1"/>
</dbReference>
<dbReference type="PROSITE" id="PS50222">
    <property type="entry name" value="EF_HAND_2"/>
    <property type="match status" value="1"/>
</dbReference>
<dbReference type="GO" id="GO:0005783">
    <property type="term" value="C:endoplasmic reticulum"/>
    <property type="evidence" value="ECO:0007669"/>
    <property type="project" value="Ensembl"/>
</dbReference>
<dbReference type="Ensembl" id="ENSSPUT00000018108.1">
    <property type="protein sequence ID" value="ENSSPUP00000016994.1"/>
    <property type="gene ID" value="ENSSPUG00000013141.1"/>
</dbReference>
<evidence type="ECO:0000259" key="16">
    <source>
        <dbReference type="PROSITE" id="PS50222"/>
    </source>
</evidence>
<keyword evidence="18" id="KW-1185">Reference proteome</keyword>
<evidence type="ECO:0000256" key="14">
    <source>
        <dbReference type="SAM" id="MobiDB-lite"/>
    </source>
</evidence>
<evidence type="ECO:0000256" key="2">
    <source>
        <dbReference type="ARBA" id="ARBA00005074"/>
    </source>
</evidence>
<dbReference type="SUPFAM" id="SSF69593">
    <property type="entry name" value="Glycerol-3-phosphate (1)-acyltransferase"/>
    <property type="match status" value="1"/>
</dbReference>
<gene>
    <name evidence="17" type="primary">LPCAT1</name>
</gene>
<name>A0A8D0L8Q9_SPHPU</name>
<dbReference type="GO" id="GO:0047192">
    <property type="term" value="F:1-alkylglycerophosphocholine O-acetyltransferase activity"/>
    <property type="evidence" value="ECO:0007669"/>
    <property type="project" value="Ensembl"/>
</dbReference>
<evidence type="ECO:0000256" key="3">
    <source>
        <dbReference type="ARBA" id="ARBA00008655"/>
    </source>
</evidence>
<comment type="similarity">
    <text evidence="3">Belongs to the 1-acyl-sn-glycerol-3-phosphate acyltransferase family.</text>
</comment>
<dbReference type="GO" id="GO:0047159">
    <property type="term" value="F:plasmalogen synthase activity"/>
    <property type="evidence" value="ECO:0007669"/>
    <property type="project" value="Ensembl"/>
</dbReference>
<feature type="transmembrane region" description="Helical" evidence="15">
    <location>
        <begin position="12"/>
        <end position="38"/>
    </location>
</feature>
<evidence type="ECO:0000256" key="1">
    <source>
        <dbReference type="ARBA" id="ARBA00004370"/>
    </source>
</evidence>
<evidence type="ECO:0000313" key="17">
    <source>
        <dbReference type="Ensembl" id="ENSSPUP00000016994.1"/>
    </source>
</evidence>
<evidence type="ECO:0000313" key="18">
    <source>
        <dbReference type="Proteomes" id="UP000694392"/>
    </source>
</evidence>
<evidence type="ECO:0000256" key="11">
    <source>
        <dbReference type="ARBA" id="ARBA00023264"/>
    </source>
</evidence>
<dbReference type="GO" id="GO:0036151">
    <property type="term" value="P:phosphatidylcholine acyl-chain remodeling"/>
    <property type="evidence" value="ECO:0007669"/>
    <property type="project" value="Ensembl"/>
</dbReference>
<dbReference type="CDD" id="cd07991">
    <property type="entry name" value="LPLAT_LPCAT1-like"/>
    <property type="match status" value="1"/>
</dbReference>
<evidence type="ECO:0000256" key="8">
    <source>
        <dbReference type="ARBA" id="ARBA00023098"/>
    </source>
</evidence>
<dbReference type="GO" id="GO:0042171">
    <property type="term" value="F:lysophosphatidic acid acyltransferase activity"/>
    <property type="evidence" value="ECO:0007669"/>
    <property type="project" value="TreeGrafter"/>
</dbReference>
<dbReference type="GO" id="GO:0005794">
    <property type="term" value="C:Golgi apparatus"/>
    <property type="evidence" value="ECO:0007669"/>
    <property type="project" value="Ensembl"/>
</dbReference>
<evidence type="ECO:0000256" key="13">
    <source>
        <dbReference type="ARBA" id="ARBA00025707"/>
    </source>
</evidence>
<comment type="pathway">
    <text evidence="2">Lipid metabolism; phospholipid metabolism.</text>
</comment>
<dbReference type="InterPro" id="IPR002048">
    <property type="entry name" value="EF_hand_dom"/>
</dbReference>
<keyword evidence="12" id="KW-0012">Acyltransferase</keyword>
<dbReference type="InterPro" id="IPR045252">
    <property type="entry name" value="LPCAT1-like"/>
</dbReference>
<keyword evidence="4" id="KW-0444">Lipid biosynthesis</keyword>
<keyword evidence="5" id="KW-0808">Transferase</keyword>
<dbReference type="GeneTree" id="ENSGT01030000234574"/>
<dbReference type="PANTHER" id="PTHR23063">
    <property type="entry name" value="PHOSPHOLIPID ACYLTRANSFERASE"/>
    <property type="match status" value="1"/>
</dbReference>
<accession>A0A8D0L8Q9</accession>
<reference evidence="17" key="2">
    <citation type="submission" date="2025-09" db="UniProtKB">
        <authorList>
            <consortium name="Ensembl"/>
        </authorList>
    </citation>
    <scope>IDENTIFICATION</scope>
</reference>
<evidence type="ECO:0000256" key="10">
    <source>
        <dbReference type="ARBA" id="ARBA00023209"/>
    </source>
</evidence>
<protein>
    <submittedName>
        <fullName evidence="17">Lysophosphatidylcholine acyltransferase 1</fullName>
    </submittedName>
</protein>
<dbReference type="GO" id="GO:2001246">
    <property type="term" value="P:negative regulation of phosphatidylcholine biosynthetic process"/>
    <property type="evidence" value="ECO:0007669"/>
    <property type="project" value="Ensembl"/>
</dbReference>
<dbReference type="GO" id="GO:0016020">
    <property type="term" value="C:membrane"/>
    <property type="evidence" value="ECO:0007669"/>
    <property type="project" value="UniProtKB-SubCell"/>
</dbReference>
<sequence>PVTRFRIAFMTLTLFPIRLFFAAFMMLLAWPFAFIATVGSAEKEIEQPLSWWRKIVDFLLKAIMRTMWLAGGFHWINVKGRQALPTEAAILTLAPHSSYFDAIPVTMTMASIVMKAESKDIPVWGTLIKYIRPVFVSRSDQDSRKKTVEEIRRRAQSDGRWPQIMIFPEGNCTNRSCLITFKPGAFIPGVPVQPVILRYPNKMVSFGLSLIPMVFYSNLVFCIQFLPVYTPSEEERKNPSLYANNVRHVMAKALGVPVTDYTFEDCQLALAEGQLRLPSNTCLLEFAKLVRSLGLKPEKLEKELLRHSKSAKKMHGGRVTLKEFAAYLEVSISDTILMGFSSLQKEAGLIDLREYITALSVVCRPSKTLKTIRLAFKMYQSQDGTITEGDLACILKTAMGVSNLNVTQLFRAIDEEGKGKITHDDFCRFAEMYPDFAEEYLYPDQMEPERCLESPSPPAPNGFCTDFNPENTEDKKNPLLKKLN</sequence>
<evidence type="ECO:0000256" key="12">
    <source>
        <dbReference type="ARBA" id="ARBA00023315"/>
    </source>
</evidence>
<dbReference type="UniPathway" id="UPA00085"/>
<keyword evidence="11" id="KW-1208">Phospholipid metabolism</keyword>
<evidence type="ECO:0000256" key="5">
    <source>
        <dbReference type="ARBA" id="ARBA00022679"/>
    </source>
</evidence>